<name>A0A437M7F3_9SPHN</name>
<dbReference type="AlphaFoldDB" id="A0A437M7F3"/>
<organism evidence="2 3">
    <name type="scientific">Sphingomonas crocodyli</name>
    <dbReference type="NCBI Taxonomy" id="1979270"/>
    <lineage>
        <taxon>Bacteria</taxon>
        <taxon>Pseudomonadati</taxon>
        <taxon>Pseudomonadota</taxon>
        <taxon>Alphaproteobacteria</taxon>
        <taxon>Sphingomonadales</taxon>
        <taxon>Sphingomonadaceae</taxon>
        <taxon>Sphingomonas</taxon>
    </lineage>
</organism>
<keyword evidence="3" id="KW-1185">Reference proteome</keyword>
<dbReference type="NCBIfam" id="TIGR02118">
    <property type="entry name" value="EthD family reductase"/>
    <property type="match status" value="1"/>
</dbReference>
<dbReference type="Pfam" id="PF07110">
    <property type="entry name" value="EthD"/>
    <property type="match status" value="1"/>
</dbReference>
<protein>
    <submittedName>
        <fullName evidence="2">EthD family reductase</fullName>
    </submittedName>
</protein>
<evidence type="ECO:0000313" key="2">
    <source>
        <dbReference type="EMBL" id="RVT93557.1"/>
    </source>
</evidence>
<dbReference type="InterPro" id="IPR011008">
    <property type="entry name" value="Dimeric_a/b-barrel"/>
</dbReference>
<comment type="caution">
    <text evidence="2">The sequence shown here is derived from an EMBL/GenBank/DDBJ whole genome shotgun (WGS) entry which is preliminary data.</text>
</comment>
<sequence length="100" mass="11293">MTIKLVALYKRPSVEVAFLTHYEQVHLPLMQKVPHLEKVEVFRDVSSPFGEAPYFLVAEMHFADRARFDAAMASPENRAAGKDLMTFAKDLVTLLVLASE</sequence>
<dbReference type="Gene3D" id="3.30.70.100">
    <property type="match status" value="1"/>
</dbReference>
<feature type="domain" description="EthD" evidence="1">
    <location>
        <begin position="17"/>
        <end position="88"/>
    </location>
</feature>
<dbReference type="OrthoDB" id="5294870at2"/>
<dbReference type="InterPro" id="IPR009799">
    <property type="entry name" value="EthD_dom"/>
</dbReference>
<dbReference type="EMBL" id="SACN01000001">
    <property type="protein sequence ID" value="RVT93557.1"/>
    <property type="molecule type" value="Genomic_DNA"/>
</dbReference>
<evidence type="ECO:0000259" key="1">
    <source>
        <dbReference type="Pfam" id="PF07110"/>
    </source>
</evidence>
<reference evidence="2 3" key="1">
    <citation type="submission" date="2019-01" db="EMBL/GenBank/DDBJ databases">
        <authorList>
            <person name="Chen W.-M."/>
        </authorList>
    </citation>
    <scope>NUCLEOTIDE SEQUENCE [LARGE SCALE GENOMIC DNA]</scope>
    <source>
        <strain evidence="2 3">CCP-7</strain>
    </source>
</reference>
<dbReference type="RefSeq" id="WP_127742294.1">
    <property type="nucleotide sequence ID" value="NZ_SACN01000001.1"/>
</dbReference>
<evidence type="ECO:0000313" key="3">
    <source>
        <dbReference type="Proteomes" id="UP000282971"/>
    </source>
</evidence>
<dbReference type="SUPFAM" id="SSF54909">
    <property type="entry name" value="Dimeric alpha+beta barrel"/>
    <property type="match status" value="1"/>
</dbReference>
<accession>A0A437M7F3</accession>
<dbReference type="Proteomes" id="UP000282971">
    <property type="component" value="Unassembled WGS sequence"/>
</dbReference>
<gene>
    <name evidence="2" type="ORF">EOD43_06730</name>
</gene>
<proteinExistence type="predicted"/>
<dbReference type="GO" id="GO:0016491">
    <property type="term" value="F:oxidoreductase activity"/>
    <property type="evidence" value="ECO:0007669"/>
    <property type="project" value="InterPro"/>
</dbReference>